<dbReference type="InterPro" id="IPR043128">
    <property type="entry name" value="Rev_trsase/Diguanyl_cyclase"/>
</dbReference>
<gene>
    <name evidence="4" type="ORF">SAMN02927930_00342</name>
</gene>
<dbReference type="SMART" id="SM00267">
    <property type="entry name" value="GGDEF"/>
    <property type="match status" value="1"/>
</dbReference>
<evidence type="ECO:0000259" key="3">
    <source>
        <dbReference type="PROSITE" id="PS50887"/>
    </source>
</evidence>
<dbReference type="AlphaFoldDB" id="A0A1G6AGT8"/>
<dbReference type="Gene3D" id="3.20.20.450">
    <property type="entry name" value="EAL domain"/>
    <property type="match status" value="1"/>
</dbReference>
<dbReference type="InterPro" id="IPR035919">
    <property type="entry name" value="EAL_sf"/>
</dbReference>
<evidence type="ECO:0000313" key="5">
    <source>
        <dbReference type="Proteomes" id="UP000199626"/>
    </source>
</evidence>
<dbReference type="SUPFAM" id="SSF141868">
    <property type="entry name" value="EAL domain-like"/>
    <property type="match status" value="1"/>
</dbReference>
<dbReference type="PANTHER" id="PTHR44757">
    <property type="entry name" value="DIGUANYLATE CYCLASE DGCP"/>
    <property type="match status" value="1"/>
</dbReference>
<dbReference type="SUPFAM" id="SSF55073">
    <property type="entry name" value="Nucleotide cyclase"/>
    <property type="match status" value="1"/>
</dbReference>
<sequence>MKNWRAAAITAVIGLVLTITATYLLEQHDHRRISERIQADAQSLEANLRSNIIRLLYAGELAGELLKTSTSSPATQLAQLRQAIAPYYPAIHRIVMFDHEFKLIEQYNLSTDTLLAIERFDAPPFELARLEELLVSTLLTQAFNLSPDPHDMALFLAIEHQQQRYYFALVMDMELLLDSTIRHHIIEGYQIQVTEGDTLVYRFAGQEEQLKEKWHREFQIRVADRYWQFVMWPTPLKFAQMHVINVAVVPIIGILLTLCFIGLVLRYKYQERQLEQLQREQYELAQQLYQRDEVEQQLAYLSEHDALTEVPNRNALLRFLAERLPELKAQQIDLVAIQINIDRFKYINHALGHKIGDELLRRMAHRIQQSDIEFDFIARIGGDEFLVVKECLNGVEFALTLTEKIFAGTAPEFYIDNYEVHASLSLGVAFASDADYDADTLLRHADSALLEAKQGDYRGLSFYQRSLQSELSKRQYILEQLHRAVERKHVEVHYQPIFALRHKTVSGFEALMRWRQHDGDFALPQDFLLLIEHTGLIIPLTERLIRHVFDDYREWRQRHHQQFTIHFNLSGKQLAIPGLVELLQTNLQRHNIPPEYLFIEIDEDLYCRHTSPANDILRKLKAIGVKIGVTASGLNYTTMQAIQECTPHSIKISRTLMKDIPHNKVQALIAETLIKLGDERTLHVSAVGVETQQQVDFLLQRDCIYAQGYYLARPMPAKEIHALLDDQSVAPVTNIQE</sequence>
<dbReference type="NCBIfam" id="TIGR00254">
    <property type="entry name" value="GGDEF"/>
    <property type="match status" value="1"/>
</dbReference>
<dbReference type="STRING" id="1159017.SAMN02927930_00342"/>
<dbReference type="PROSITE" id="PS50887">
    <property type="entry name" value="GGDEF"/>
    <property type="match status" value="1"/>
</dbReference>
<dbReference type="InterPro" id="IPR029787">
    <property type="entry name" value="Nucleotide_cyclase"/>
</dbReference>
<dbReference type="PROSITE" id="PS50883">
    <property type="entry name" value="EAL"/>
    <property type="match status" value="1"/>
</dbReference>
<keyword evidence="1" id="KW-1133">Transmembrane helix</keyword>
<keyword evidence="5" id="KW-1185">Reference proteome</keyword>
<name>A0A1G6AGT8_9GAMM</name>
<keyword evidence="1" id="KW-0812">Transmembrane</keyword>
<dbReference type="InterPro" id="IPR001633">
    <property type="entry name" value="EAL_dom"/>
</dbReference>
<keyword evidence="1" id="KW-0472">Membrane</keyword>
<dbReference type="Proteomes" id="UP000199626">
    <property type="component" value="Unassembled WGS sequence"/>
</dbReference>
<dbReference type="SMART" id="SM00052">
    <property type="entry name" value="EAL"/>
    <property type="match status" value="1"/>
</dbReference>
<accession>A0A1G6AGT8</accession>
<evidence type="ECO:0000313" key="4">
    <source>
        <dbReference type="EMBL" id="SDB07540.1"/>
    </source>
</evidence>
<dbReference type="InterPro" id="IPR052155">
    <property type="entry name" value="Biofilm_reg_signaling"/>
</dbReference>
<dbReference type="OrthoDB" id="1316910at2"/>
<dbReference type="InterPro" id="IPR000160">
    <property type="entry name" value="GGDEF_dom"/>
</dbReference>
<feature type="domain" description="EAL" evidence="2">
    <location>
        <begin position="474"/>
        <end position="728"/>
    </location>
</feature>
<feature type="transmembrane region" description="Helical" evidence="1">
    <location>
        <begin position="6"/>
        <end position="25"/>
    </location>
</feature>
<protein>
    <submittedName>
        <fullName evidence="4">Diguanylate cyclase/phosphodiesterase</fullName>
    </submittedName>
</protein>
<dbReference type="Pfam" id="PF00563">
    <property type="entry name" value="EAL"/>
    <property type="match status" value="1"/>
</dbReference>
<dbReference type="EMBL" id="FMXN01000001">
    <property type="protein sequence ID" value="SDB07540.1"/>
    <property type="molecule type" value="Genomic_DNA"/>
</dbReference>
<dbReference type="CDD" id="cd01948">
    <property type="entry name" value="EAL"/>
    <property type="match status" value="1"/>
</dbReference>
<feature type="transmembrane region" description="Helical" evidence="1">
    <location>
        <begin position="243"/>
        <end position="265"/>
    </location>
</feature>
<dbReference type="RefSeq" id="WP_092591087.1">
    <property type="nucleotide sequence ID" value="NZ_FMXN01000001.1"/>
</dbReference>
<organism evidence="4 5">
    <name type="scientific">Pseudidiomarina indica</name>
    <dbReference type="NCBI Taxonomy" id="1159017"/>
    <lineage>
        <taxon>Bacteria</taxon>
        <taxon>Pseudomonadati</taxon>
        <taxon>Pseudomonadota</taxon>
        <taxon>Gammaproteobacteria</taxon>
        <taxon>Alteromonadales</taxon>
        <taxon>Idiomarinaceae</taxon>
        <taxon>Pseudidiomarina</taxon>
    </lineage>
</organism>
<evidence type="ECO:0000259" key="2">
    <source>
        <dbReference type="PROSITE" id="PS50883"/>
    </source>
</evidence>
<dbReference type="Gene3D" id="3.30.70.270">
    <property type="match status" value="1"/>
</dbReference>
<dbReference type="Pfam" id="PF00990">
    <property type="entry name" value="GGDEF"/>
    <property type="match status" value="1"/>
</dbReference>
<feature type="domain" description="GGDEF" evidence="3">
    <location>
        <begin position="332"/>
        <end position="465"/>
    </location>
</feature>
<reference evidence="5" key="1">
    <citation type="submission" date="2016-10" db="EMBL/GenBank/DDBJ databases">
        <authorList>
            <person name="Varghese N."/>
            <person name="Submissions S."/>
        </authorList>
    </citation>
    <scope>NUCLEOTIDE SEQUENCE [LARGE SCALE GENOMIC DNA]</scope>
    <source>
        <strain evidence="5">CGMCC 1.10824</strain>
    </source>
</reference>
<evidence type="ECO:0000256" key="1">
    <source>
        <dbReference type="SAM" id="Phobius"/>
    </source>
</evidence>
<dbReference type="CDD" id="cd01949">
    <property type="entry name" value="GGDEF"/>
    <property type="match status" value="1"/>
</dbReference>
<proteinExistence type="predicted"/>
<dbReference type="PANTHER" id="PTHR44757:SF2">
    <property type="entry name" value="BIOFILM ARCHITECTURE MAINTENANCE PROTEIN MBAA"/>
    <property type="match status" value="1"/>
</dbReference>